<proteinExistence type="predicted"/>
<evidence type="ECO:0000313" key="2">
    <source>
        <dbReference type="Proteomes" id="UP000824782"/>
    </source>
</evidence>
<gene>
    <name evidence="1" type="ORF">GDO81_021901</name>
</gene>
<dbReference type="AlphaFoldDB" id="A0AAV6ZSE9"/>
<protein>
    <recommendedName>
        <fullName evidence="3">Secreted protein</fullName>
    </recommendedName>
</protein>
<dbReference type="EMBL" id="WNYA01000013">
    <property type="protein sequence ID" value="KAG8551028.1"/>
    <property type="molecule type" value="Genomic_DNA"/>
</dbReference>
<dbReference type="Proteomes" id="UP000824782">
    <property type="component" value="Unassembled WGS sequence"/>
</dbReference>
<sequence>MLWSRVCRQLCYSLGRVISCVMVPGVSSAVLRSGARATVSHFMDLGGICSSGEVISPALWCLMFLQVHALKE</sequence>
<comment type="caution">
    <text evidence="1">The sequence shown here is derived from an EMBL/GenBank/DDBJ whole genome shotgun (WGS) entry which is preliminary data.</text>
</comment>
<evidence type="ECO:0000313" key="1">
    <source>
        <dbReference type="EMBL" id="KAG8551028.1"/>
    </source>
</evidence>
<organism evidence="1 2">
    <name type="scientific">Engystomops pustulosus</name>
    <name type="common">Tungara frog</name>
    <name type="synonym">Physalaemus pustulosus</name>
    <dbReference type="NCBI Taxonomy" id="76066"/>
    <lineage>
        <taxon>Eukaryota</taxon>
        <taxon>Metazoa</taxon>
        <taxon>Chordata</taxon>
        <taxon>Craniata</taxon>
        <taxon>Vertebrata</taxon>
        <taxon>Euteleostomi</taxon>
        <taxon>Amphibia</taxon>
        <taxon>Batrachia</taxon>
        <taxon>Anura</taxon>
        <taxon>Neobatrachia</taxon>
        <taxon>Hyloidea</taxon>
        <taxon>Leptodactylidae</taxon>
        <taxon>Leiuperinae</taxon>
        <taxon>Engystomops</taxon>
    </lineage>
</organism>
<accession>A0AAV6ZSE9</accession>
<evidence type="ECO:0008006" key="3">
    <source>
        <dbReference type="Google" id="ProtNLM"/>
    </source>
</evidence>
<keyword evidence="2" id="KW-1185">Reference proteome</keyword>
<name>A0AAV6ZSE9_ENGPU</name>
<reference evidence="1" key="1">
    <citation type="thesis" date="2020" institute="ProQuest LLC" country="789 East Eisenhower Parkway, Ann Arbor, MI, USA">
        <title>Comparative Genomics and Chromosome Evolution.</title>
        <authorList>
            <person name="Mudd A.B."/>
        </authorList>
    </citation>
    <scope>NUCLEOTIDE SEQUENCE</scope>
    <source>
        <strain evidence="1">237g6f4</strain>
        <tissue evidence="1">Blood</tissue>
    </source>
</reference>